<accession>A0ACC3AS82</accession>
<sequence length="399" mass="45248">MEPWLIKVPRVLPERLFTNNRDPALLNHAQLFLLDQVASVSDPADFWHSYAMPLAHIATPLNYAFCALRAAHRYFLFSGPGDNGSRDEILRSEIVAIEKYNAAIAQIQDYARHDHRGIDAHVPLICCVVFMCIEQLLGRYEESVRHLKAGCGLLRSSSGLPARSAPRDLRNAVLKVFYQFSNDAAFYNGENVLGDLPFDYPAPDLGNRYEPFASYEEASSMLQRVDVIYNVSFASLVFIPEHQSTECCRLQMQESRALSSAREAFHIWNARFKLLQQSGIPAPEQQPDDLYFALDQSIWNLVTELTTFDDAVSIESAQKVLSNAESVALMYQSQKHPTFTLAGDLLPALMFICMSCEDRETQLRSVSVLRSLRRREGVWDSRELAYECETYVLTGKTSW</sequence>
<name>A0ACC3AS82_9EURO</name>
<gene>
    <name evidence="1" type="ORF">N8T08_010475</name>
</gene>
<dbReference type="Proteomes" id="UP001177260">
    <property type="component" value="Unassembled WGS sequence"/>
</dbReference>
<proteinExistence type="predicted"/>
<evidence type="ECO:0000313" key="1">
    <source>
        <dbReference type="EMBL" id="KAK1140339.1"/>
    </source>
</evidence>
<dbReference type="EMBL" id="JAOPJF010000085">
    <property type="protein sequence ID" value="KAK1140339.1"/>
    <property type="molecule type" value="Genomic_DNA"/>
</dbReference>
<evidence type="ECO:0000313" key="2">
    <source>
        <dbReference type="Proteomes" id="UP001177260"/>
    </source>
</evidence>
<keyword evidence="2" id="KW-1185">Reference proteome</keyword>
<comment type="caution">
    <text evidence="1">The sequence shown here is derived from an EMBL/GenBank/DDBJ whole genome shotgun (WGS) entry which is preliminary data.</text>
</comment>
<reference evidence="1 2" key="1">
    <citation type="journal article" date="2023" name="ACS Omega">
        <title>Identification of the Neoaspergillic Acid Biosynthesis Gene Cluster by Establishing an In Vitro CRISPR-Ribonucleoprotein Genetic System in Aspergillus melleus.</title>
        <authorList>
            <person name="Yuan B."/>
            <person name="Grau M.F."/>
            <person name="Murata R.M."/>
            <person name="Torok T."/>
            <person name="Venkateswaran K."/>
            <person name="Stajich J.E."/>
            <person name="Wang C.C.C."/>
        </authorList>
    </citation>
    <scope>NUCLEOTIDE SEQUENCE [LARGE SCALE GENOMIC DNA]</scope>
    <source>
        <strain evidence="1 2">IMV 1140</strain>
    </source>
</reference>
<organism evidence="1 2">
    <name type="scientific">Aspergillus melleus</name>
    <dbReference type="NCBI Taxonomy" id="138277"/>
    <lineage>
        <taxon>Eukaryota</taxon>
        <taxon>Fungi</taxon>
        <taxon>Dikarya</taxon>
        <taxon>Ascomycota</taxon>
        <taxon>Pezizomycotina</taxon>
        <taxon>Eurotiomycetes</taxon>
        <taxon>Eurotiomycetidae</taxon>
        <taxon>Eurotiales</taxon>
        <taxon>Aspergillaceae</taxon>
        <taxon>Aspergillus</taxon>
        <taxon>Aspergillus subgen. Circumdati</taxon>
    </lineage>
</organism>
<protein>
    <submittedName>
        <fullName evidence="1">Uncharacterized protein</fullName>
    </submittedName>
</protein>